<dbReference type="GO" id="GO:0016020">
    <property type="term" value="C:membrane"/>
    <property type="evidence" value="ECO:0007669"/>
    <property type="project" value="InterPro"/>
</dbReference>
<dbReference type="CDD" id="cd00112">
    <property type="entry name" value="LDLa"/>
    <property type="match status" value="1"/>
</dbReference>
<proteinExistence type="predicted"/>
<evidence type="ECO:0000313" key="8">
    <source>
        <dbReference type="Proteomes" id="UP000663887"/>
    </source>
</evidence>
<dbReference type="InterPro" id="IPR000742">
    <property type="entry name" value="EGF"/>
</dbReference>
<evidence type="ECO:0000256" key="2">
    <source>
        <dbReference type="PROSITE-ProRule" id="PRU00076"/>
    </source>
</evidence>
<dbReference type="PROSITE" id="PS00022">
    <property type="entry name" value="EGF_1"/>
    <property type="match status" value="1"/>
</dbReference>
<dbReference type="InterPro" id="IPR000998">
    <property type="entry name" value="MAM_dom"/>
</dbReference>
<evidence type="ECO:0000259" key="6">
    <source>
        <dbReference type="PROSITE" id="PS50060"/>
    </source>
</evidence>
<dbReference type="InterPro" id="IPR036055">
    <property type="entry name" value="LDL_receptor-like_sf"/>
</dbReference>
<feature type="domain" description="MAM" evidence="6">
    <location>
        <begin position="33"/>
        <end position="192"/>
    </location>
</feature>
<organism evidence="7 8">
    <name type="scientific">Rotaria magnacalcarata</name>
    <dbReference type="NCBI Taxonomy" id="392030"/>
    <lineage>
        <taxon>Eukaryota</taxon>
        <taxon>Metazoa</taxon>
        <taxon>Spiralia</taxon>
        <taxon>Gnathifera</taxon>
        <taxon>Rotifera</taxon>
        <taxon>Eurotatoria</taxon>
        <taxon>Bdelloidea</taxon>
        <taxon>Philodinida</taxon>
        <taxon>Philodinidae</taxon>
        <taxon>Rotaria</taxon>
    </lineage>
</organism>
<sequence>MCMENGHCIDKRKVCDFKIDCPTPGGSDEAQCGTCTFDNNNGTLCGWEDRSFSDLNWVLATGATNMGPSSDHTTGNGFYITVPPNNLYKFASLRSQTVGPAGVECQLKFSYYMNTQTTMNSSKISVYIRNENDNFTSFTYIANIYHSTGPEWKQNVINIGYQSRRFFIEIDGIPYEKTAIAIDDVEFYNCQSETAPELGLSINCTFENGWCNFFQNTTADFQWTRTNIQTSSSNTGPNFDHTSGSGYYVFIEASSPRIPGDHARLISALQYPSSTAQCLTFWYHMYGSDIGTLNVFVQMISTDLNSTSSTFVWTKSGTHGNQWHRATQTLYNLNSTDMYGWRIAFDGVVGDGFLGDIALDDIAWSPNTICSAEEITTTLSQPVASTTYPPTIYDCNFECNCTCNWKNDNTTKFTWTVTQAMVWSSGLVHDSDHTTGTTFGYYMYFKTNSSVKLNDTARLISPDLISTNDEKCFRFYYRMHGSNIYQLNIYARISKFDGVLKAYSSKICFYLLDGNLGKALWRREGNQGNQWLVGRLSLRGNVQQTIGQPYQLVVENIVGKNFLGYISIDDLAVNSGPCPISSVCDFESSEQCDYINDPTNIINWKRSQAEIDSSFPSIDVTYSTSYGHFMLLKDKNTTRPVYSRLITPHYFSTNGSCLRWYMLLENAATLNIKIDAVNILNSTNLYTIHGILNNANRIIDSLAIDDVEMKSSVCKELGSCDFENDLCGFQNLRSDFTWKLTSHSTDLLNTLEVDHTTNSQEGFYLWIDREQSVKGQKARIESEPMPIGIRCISFWSYLNNTVSAELNVYIYDLQLDIYNLIWSTNKPSGPFWVYRKITAPPILTLNRTTAYTIVYEAIVGSKTGDFAIDDLLTQPGACTPTTTDASSTKLYTTTYTITNSNSTTSYEPLSTTTGPWTTRYTGSSTTGYTGSSPAAGPSTTRYTGSSTTRYTGPSITGDTHPLTAATIAGSESIALLISSYTEESTLQTGSLLTSDSNSATLSVINELTTSDSLHVTSNSYIVCAEYVCFNGGTCKLELGAAICECTSGFNGSQCENKKQPSKKSNLAAVFGVVFGALGGIGISIFAFLLSKRGAARVAAASTPLVDSSTKVSSVNPVYSEVGVNDV</sequence>
<dbReference type="PROSITE" id="PS50060">
    <property type="entry name" value="MAM_2"/>
    <property type="match status" value="5"/>
</dbReference>
<comment type="caution">
    <text evidence="2">Lacks conserved residue(s) required for the propagation of feature annotation.</text>
</comment>
<gene>
    <name evidence="7" type="ORF">XDN619_LOCUS11206</name>
</gene>
<keyword evidence="2" id="KW-0245">EGF-like domain</keyword>
<dbReference type="SUPFAM" id="SSF49899">
    <property type="entry name" value="Concanavalin A-like lectins/glucanases"/>
    <property type="match status" value="5"/>
</dbReference>
<keyword evidence="4" id="KW-0472">Membrane</keyword>
<keyword evidence="4" id="KW-0812">Transmembrane</keyword>
<dbReference type="InterPro" id="IPR051560">
    <property type="entry name" value="MAM_domain-containing"/>
</dbReference>
<feature type="transmembrane region" description="Helical" evidence="4">
    <location>
        <begin position="1066"/>
        <end position="1089"/>
    </location>
</feature>
<dbReference type="SMART" id="SM00137">
    <property type="entry name" value="MAM"/>
    <property type="match status" value="4"/>
</dbReference>
<feature type="disulfide bond" evidence="2">
    <location>
        <begin position="1045"/>
        <end position="1054"/>
    </location>
</feature>
<name>A0A816QRV1_9BILA</name>
<feature type="domain" description="MAM" evidence="6">
    <location>
        <begin position="202"/>
        <end position="372"/>
    </location>
</feature>
<evidence type="ECO:0000313" key="7">
    <source>
        <dbReference type="EMBL" id="CAF2064364.1"/>
    </source>
</evidence>
<feature type="domain" description="MAM" evidence="6">
    <location>
        <begin position="582"/>
        <end position="664"/>
    </location>
</feature>
<dbReference type="InterPro" id="IPR013320">
    <property type="entry name" value="ConA-like_dom_sf"/>
</dbReference>
<feature type="domain" description="MAM" evidence="6">
    <location>
        <begin position="393"/>
        <end position="580"/>
    </location>
</feature>
<dbReference type="Gene3D" id="2.60.120.200">
    <property type="match status" value="5"/>
</dbReference>
<feature type="compositionally biased region" description="Low complexity" evidence="3">
    <location>
        <begin position="904"/>
        <end position="954"/>
    </location>
</feature>
<dbReference type="PANTHER" id="PTHR23282:SF142">
    <property type="entry name" value="MAM DOMAIN-CONTAINING PROTEIN"/>
    <property type="match status" value="1"/>
</dbReference>
<feature type="region of interest" description="Disordered" evidence="3">
    <location>
        <begin position="904"/>
        <end position="955"/>
    </location>
</feature>
<feature type="domain" description="MAM" evidence="6">
    <location>
        <begin position="718"/>
        <end position="880"/>
    </location>
</feature>
<dbReference type="SMART" id="SM00192">
    <property type="entry name" value="LDLa"/>
    <property type="match status" value="1"/>
</dbReference>
<accession>A0A816QRV1</accession>
<dbReference type="CDD" id="cd06263">
    <property type="entry name" value="MAM"/>
    <property type="match status" value="3"/>
</dbReference>
<comment type="caution">
    <text evidence="7">The sequence shown here is derived from an EMBL/GenBank/DDBJ whole genome shotgun (WGS) entry which is preliminary data.</text>
</comment>
<dbReference type="AlphaFoldDB" id="A0A816QRV1"/>
<feature type="domain" description="EGF-like" evidence="5">
    <location>
        <begin position="1019"/>
        <end position="1055"/>
    </location>
</feature>
<dbReference type="Proteomes" id="UP000663887">
    <property type="component" value="Unassembled WGS sequence"/>
</dbReference>
<dbReference type="Pfam" id="PF00629">
    <property type="entry name" value="MAM"/>
    <property type="match status" value="5"/>
</dbReference>
<dbReference type="InterPro" id="IPR002172">
    <property type="entry name" value="LDrepeatLR_classA_rpt"/>
</dbReference>
<evidence type="ECO:0000256" key="3">
    <source>
        <dbReference type="SAM" id="MobiDB-lite"/>
    </source>
</evidence>
<protein>
    <submittedName>
        <fullName evidence="7">Uncharacterized protein</fullName>
    </submittedName>
</protein>
<dbReference type="EMBL" id="CAJNRG010004223">
    <property type="protein sequence ID" value="CAF2064364.1"/>
    <property type="molecule type" value="Genomic_DNA"/>
</dbReference>
<dbReference type="PANTHER" id="PTHR23282">
    <property type="entry name" value="APICAL ENDOSOMAL GLYCOPROTEIN PRECURSOR"/>
    <property type="match status" value="1"/>
</dbReference>
<keyword evidence="1 2" id="KW-1015">Disulfide bond</keyword>
<dbReference type="PROSITE" id="PS01186">
    <property type="entry name" value="EGF_2"/>
    <property type="match status" value="1"/>
</dbReference>
<evidence type="ECO:0000256" key="4">
    <source>
        <dbReference type="SAM" id="Phobius"/>
    </source>
</evidence>
<reference evidence="7" key="1">
    <citation type="submission" date="2021-02" db="EMBL/GenBank/DDBJ databases">
        <authorList>
            <person name="Nowell W R."/>
        </authorList>
    </citation>
    <scope>NUCLEOTIDE SEQUENCE</scope>
</reference>
<evidence type="ECO:0000256" key="1">
    <source>
        <dbReference type="ARBA" id="ARBA00023157"/>
    </source>
</evidence>
<dbReference type="CDD" id="cd00054">
    <property type="entry name" value="EGF_CA"/>
    <property type="match status" value="1"/>
</dbReference>
<dbReference type="Gene3D" id="2.10.25.10">
    <property type="entry name" value="Laminin"/>
    <property type="match status" value="1"/>
</dbReference>
<evidence type="ECO:0000259" key="5">
    <source>
        <dbReference type="PROSITE" id="PS50026"/>
    </source>
</evidence>
<dbReference type="Gene3D" id="4.10.400.10">
    <property type="entry name" value="Low-density Lipoprotein Receptor"/>
    <property type="match status" value="1"/>
</dbReference>
<dbReference type="PROSITE" id="PS50026">
    <property type="entry name" value="EGF_3"/>
    <property type="match status" value="1"/>
</dbReference>
<keyword evidence="4" id="KW-1133">Transmembrane helix</keyword>
<dbReference type="SUPFAM" id="SSF57196">
    <property type="entry name" value="EGF/Laminin"/>
    <property type="match status" value="1"/>
</dbReference>